<keyword evidence="8" id="KW-0902">Two-component regulatory system</keyword>
<evidence type="ECO:0000256" key="3">
    <source>
        <dbReference type="ARBA" id="ARBA00022553"/>
    </source>
</evidence>
<keyword evidence="4" id="KW-0808">Transferase</keyword>
<dbReference type="GO" id="GO:0016301">
    <property type="term" value="F:kinase activity"/>
    <property type="evidence" value="ECO:0007669"/>
    <property type="project" value="UniProtKB-KW"/>
</dbReference>
<evidence type="ECO:0000313" key="14">
    <source>
        <dbReference type="EMBL" id="GAA4283934.1"/>
    </source>
</evidence>
<name>A0ABP8EJ19_9MICO</name>
<dbReference type="EMBL" id="BAABAZ010000005">
    <property type="protein sequence ID" value="GAA4283934.1"/>
    <property type="molecule type" value="Genomic_DNA"/>
</dbReference>
<dbReference type="Pfam" id="PF07730">
    <property type="entry name" value="HisKA_3"/>
    <property type="match status" value="1"/>
</dbReference>
<feature type="domain" description="DUF7134" evidence="13">
    <location>
        <begin position="2"/>
        <end position="149"/>
    </location>
</feature>
<accession>A0ABP8EJ19</accession>
<dbReference type="InterPro" id="IPR003594">
    <property type="entry name" value="HATPase_dom"/>
</dbReference>
<keyword evidence="6 14" id="KW-0418">Kinase</keyword>
<feature type="transmembrane region" description="Helical" evidence="10">
    <location>
        <begin position="33"/>
        <end position="49"/>
    </location>
</feature>
<evidence type="ECO:0000256" key="4">
    <source>
        <dbReference type="ARBA" id="ARBA00022679"/>
    </source>
</evidence>
<evidence type="ECO:0000256" key="7">
    <source>
        <dbReference type="ARBA" id="ARBA00022840"/>
    </source>
</evidence>
<protein>
    <recommendedName>
        <fullName evidence="2">histidine kinase</fullName>
        <ecNumber evidence="2">2.7.13.3</ecNumber>
    </recommendedName>
</protein>
<evidence type="ECO:0000313" key="15">
    <source>
        <dbReference type="Proteomes" id="UP001501586"/>
    </source>
</evidence>
<evidence type="ECO:0000256" key="9">
    <source>
        <dbReference type="SAM" id="MobiDB-lite"/>
    </source>
</evidence>
<comment type="catalytic activity">
    <reaction evidence="1">
        <text>ATP + protein L-histidine = ADP + protein N-phospho-L-histidine.</text>
        <dbReference type="EC" id="2.7.13.3"/>
    </reaction>
</comment>
<evidence type="ECO:0000256" key="8">
    <source>
        <dbReference type="ARBA" id="ARBA00023012"/>
    </source>
</evidence>
<keyword evidence="7" id="KW-0067">ATP-binding</keyword>
<dbReference type="InterPro" id="IPR055558">
    <property type="entry name" value="DUF7134"/>
</dbReference>
<dbReference type="InterPro" id="IPR036890">
    <property type="entry name" value="HATPase_C_sf"/>
</dbReference>
<dbReference type="SUPFAM" id="SSF55874">
    <property type="entry name" value="ATPase domain of HSP90 chaperone/DNA topoisomerase II/histidine kinase"/>
    <property type="match status" value="1"/>
</dbReference>
<dbReference type="CDD" id="cd16917">
    <property type="entry name" value="HATPase_UhpB-NarQ-NarX-like"/>
    <property type="match status" value="1"/>
</dbReference>
<evidence type="ECO:0000259" key="13">
    <source>
        <dbReference type="Pfam" id="PF23539"/>
    </source>
</evidence>
<keyword evidence="5" id="KW-0547">Nucleotide-binding</keyword>
<dbReference type="Gene3D" id="3.30.565.10">
    <property type="entry name" value="Histidine kinase-like ATPase, C-terminal domain"/>
    <property type="match status" value="1"/>
</dbReference>
<feature type="region of interest" description="Disordered" evidence="9">
    <location>
        <begin position="352"/>
        <end position="372"/>
    </location>
</feature>
<keyword evidence="10" id="KW-0812">Transmembrane</keyword>
<dbReference type="Pfam" id="PF23539">
    <property type="entry name" value="DUF7134"/>
    <property type="match status" value="1"/>
</dbReference>
<organism evidence="14 15">
    <name type="scientific">Brevibacterium daeguense</name>
    <dbReference type="NCBI Taxonomy" id="909936"/>
    <lineage>
        <taxon>Bacteria</taxon>
        <taxon>Bacillati</taxon>
        <taxon>Actinomycetota</taxon>
        <taxon>Actinomycetes</taxon>
        <taxon>Micrococcales</taxon>
        <taxon>Brevibacteriaceae</taxon>
        <taxon>Brevibacterium</taxon>
    </lineage>
</organism>
<keyword evidence="15" id="KW-1185">Reference proteome</keyword>
<evidence type="ECO:0000256" key="2">
    <source>
        <dbReference type="ARBA" id="ARBA00012438"/>
    </source>
</evidence>
<dbReference type="InterPro" id="IPR050482">
    <property type="entry name" value="Sensor_HK_TwoCompSys"/>
</dbReference>
<gene>
    <name evidence="14" type="ORF">GCM10022261_14650</name>
</gene>
<keyword evidence="10" id="KW-0472">Membrane</keyword>
<feature type="domain" description="Signal transduction histidine kinase subgroup 3 dimerisation and phosphoacceptor" evidence="12">
    <location>
        <begin position="177"/>
        <end position="241"/>
    </location>
</feature>
<evidence type="ECO:0000256" key="10">
    <source>
        <dbReference type="SAM" id="Phobius"/>
    </source>
</evidence>
<dbReference type="PANTHER" id="PTHR24421">
    <property type="entry name" value="NITRATE/NITRITE SENSOR PROTEIN NARX-RELATED"/>
    <property type="match status" value="1"/>
</dbReference>
<evidence type="ECO:0000256" key="5">
    <source>
        <dbReference type="ARBA" id="ARBA00022741"/>
    </source>
</evidence>
<keyword evidence="3" id="KW-0597">Phosphoprotein</keyword>
<feature type="transmembrane region" description="Helical" evidence="10">
    <location>
        <begin position="94"/>
        <end position="114"/>
    </location>
</feature>
<evidence type="ECO:0000256" key="1">
    <source>
        <dbReference type="ARBA" id="ARBA00000085"/>
    </source>
</evidence>
<sequence>MHPRLVDALLALALTLVLAVVITADLENTGRAGPFAYLYAVLFGAMLLVRRQAPRWVLLVTVLFVFVYYIFELPPIGIALPAAAALFSAAEAGWTRWATVAGVVLVGVAAFARLHEGLPPEYLYSYDLLTNIALAAAAIALGVSVRSRREIRAHEERERKRAVLDQQREAERLLQTERFSIARDLHDVIGHTMSVIAVHSNVAAEAIGRSDAAAAAAVEQIRQAASATMRELRTTVKVLRAGPDEQPERSTVGIAGLARLFEQAESAGVHVEAAVGIEPGAVDSAIEAAVYRIVQESLTNVIRHSAAPTVSVTVECCARDVRTHPRTGADSHPEQLWLEVRDAGPAKARVPLRSGADARDGDGQGAGTVSGRGIEGMAERVRLLGGEFAAGPVPEGGFAVTATLPRSLPA</sequence>
<feature type="transmembrane region" description="Helical" evidence="10">
    <location>
        <begin position="56"/>
        <end position="82"/>
    </location>
</feature>
<evidence type="ECO:0000256" key="6">
    <source>
        <dbReference type="ARBA" id="ARBA00022777"/>
    </source>
</evidence>
<feature type="compositionally biased region" description="Gly residues" evidence="9">
    <location>
        <begin position="363"/>
        <end position="372"/>
    </location>
</feature>
<dbReference type="EC" id="2.7.13.3" evidence="2"/>
<dbReference type="InterPro" id="IPR011712">
    <property type="entry name" value="Sig_transdc_His_kin_sub3_dim/P"/>
</dbReference>
<feature type="domain" description="Histidine kinase/HSP90-like ATPase" evidence="11">
    <location>
        <begin position="287"/>
        <end position="406"/>
    </location>
</feature>
<evidence type="ECO:0000259" key="11">
    <source>
        <dbReference type="Pfam" id="PF02518"/>
    </source>
</evidence>
<dbReference type="Gene3D" id="1.20.5.1930">
    <property type="match status" value="1"/>
</dbReference>
<evidence type="ECO:0000259" key="12">
    <source>
        <dbReference type="Pfam" id="PF07730"/>
    </source>
</evidence>
<keyword evidence="10" id="KW-1133">Transmembrane helix</keyword>
<dbReference type="PANTHER" id="PTHR24421:SF10">
    <property type="entry name" value="NITRATE_NITRITE SENSOR PROTEIN NARQ"/>
    <property type="match status" value="1"/>
</dbReference>
<reference evidence="15" key="1">
    <citation type="journal article" date="2019" name="Int. J. Syst. Evol. Microbiol.">
        <title>The Global Catalogue of Microorganisms (GCM) 10K type strain sequencing project: providing services to taxonomists for standard genome sequencing and annotation.</title>
        <authorList>
            <consortium name="The Broad Institute Genomics Platform"/>
            <consortium name="The Broad Institute Genome Sequencing Center for Infectious Disease"/>
            <person name="Wu L."/>
            <person name="Ma J."/>
        </authorList>
    </citation>
    <scope>NUCLEOTIDE SEQUENCE [LARGE SCALE GENOMIC DNA]</scope>
    <source>
        <strain evidence="15">JCM 17458</strain>
    </source>
</reference>
<proteinExistence type="predicted"/>
<dbReference type="Proteomes" id="UP001501586">
    <property type="component" value="Unassembled WGS sequence"/>
</dbReference>
<comment type="caution">
    <text evidence="14">The sequence shown here is derived from an EMBL/GenBank/DDBJ whole genome shotgun (WGS) entry which is preliminary data.</text>
</comment>
<feature type="transmembrane region" description="Helical" evidence="10">
    <location>
        <begin position="126"/>
        <end position="145"/>
    </location>
</feature>
<dbReference type="Pfam" id="PF02518">
    <property type="entry name" value="HATPase_c"/>
    <property type="match status" value="1"/>
</dbReference>